<accession>A0A0C3QJ49</accession>
<evidence type="ECO:0000259" key="13">
    <source>
        <dbReference type="Pfam" id="PF25398"/>
    </source>
</evidence>
<name>A0A0C3QJ49_9AGAM</name>
<feature type="domain" description="CASP C-terminal" evidence="12">
    <location>
        <begin position="426"/>
        <end position="668"/>
    </location>
</feature>
<dbReference type="Pfam" id="PF08172">
    <property type="entry name" value="CASP_C"/>
    <property type="match status" value="1"/>
</dbReference>
<evidence type="ECO:0000256" key="9">
    <source>
        <dbReference type="ARBA" id="ARBA00023136"/>
    </source>
</evidence>
<evidence type="ECO:0000259" key="12">
    <source>
        <dbReference type="Pfam" id="PF08172"/>
    </source>
</evidence>
<dbReference type="PANTHER" id="PTHR14043:SF2">
    <property type="entry name" value="HOMEOBOX PROTEIN CUT"/>
    <property type="match status" value="1"/>
</dbReference>
<comment type="similarity">
    <text evidence="2">Belongs to the CASP family.</text>
</comment>
<keyword evidence="6" id="KW-1133">Transmembrane helix</keyword>
<dbReference type="STRING" id="1051891.A0A0C3QJ49"/>
<dbReference type="InterPro" id="IPR012955">
    <property type="entry name" value="CASP_C"/>
</dbReference>
<sequence length="678" mass="75991">MASPAHNFSDALAAWKDINLAELQKTLDQQGLELVENQKESVIGRKALADKTKGKIPEEEKGNAFKTLLKAYQTEIDNLTRRCKASETAFLHVYKLLAEAPDPYPLLDAAVDQTVKVAEAQVLESELNRLREENVELRGKLGELSSLENAKKKAETRAEVLEEKMEVMIEERVKAKENELNATYDERILNFEERERDLQRQVTLHKNQLRELQTSTESTQAKLFDHSHRQDQEVVAKLAEMDMIVADLERANGRVAAVERRNEILRAEIEAVRSGSDAADRVKALETQISELERESAQLLQTLEAQKTTTAEIEATAQKRVDEAAKELAQKASEIESFRQKVKQYSDYDEIKRELEIMKFVEFAGVDDAEDESTDVRMPNPNAEKANKQHAQSLESLLMTKNKRLLDEVTRFRIMHTELEASVQGLKDSLDHCRTELDKQRQLNEKLEADLLQVNPHASSSDRQLSGGALGLGGTNGSSTPQDGLSGLNLGQKSLDVSRRDSPAPAGASADASILPIVTSQRDRFRQRNAELEEELRKQYEIISELRSEIKTLQADNMKLYEKVRYMQSYRDAGPNATLTTSAASIGTGANDGISKYSSMYEQSMNPFEAFRGREAARAVQALNPLERGVFVITRQILGNRRARLAFIIYALTLHLLILMTSYGCASSSPVPPHVAPS</sequence>
<dbReference type="InterPro" id="IPR057476">
    <property type="entry name" value="Cux_N"/>
</dbReference>
<dbReference type="HOGENOM" id="CLU_016758_0_0_1"/>
<dbReference type="Pfam" id="PF25398">
    <property type="entry name" value="CUX1_N"/>
    <property type="match status" value="1"/>
</dbReference>
<reference evidence="14 15" key="1">
    <citation type="submission" date="2014-04" db="EMBL/GenBank/DDBJ databases">
        <authorList>
            <consortium name="DOE Joint Genome Institute"/>
            <person name="Kuo A."/>
            <person name="Girlanda M."/>
            <person name="Perotto S."/>
            <person name="Kohler A."/>
            <person name="Nagy L.G."/>
            <person name="Floudas D."/>
            <person name="Copeland A."/>
            <person name="Barry K.W."/>
            <person name="Cichocki N."/>
            <person name="Veneault-Fourrey C."/>
            <person name="LaButti K."/>
            <person name="Lindquist E.A."/>
            <person name="Lipzen A."/>
            <person name="Lundell T."/>
            <person name="Morin E."/>
            <person name="Murat C."/>
            <person name="Sun H."/>
            <person name="Tunlid A."/>
            <person name="Henrissat B."/>
            <person name="Grigoriev I.V."/>
            <person name="Hibbett D.S."/>
            <person name="Martin F."/>
            <person name="Nordberg H.P."/>
            <person name="Cantor M.N."/>
            <person name="Hua S.X."/>
        </authorList>
    </citation>
    <scope>NUCLEOTIDE SEQUENCE [LARGE SCALE GENOMIC DNA]</scope>
    <source>
        <strain evidence="14 15">MUT 4182</strain>
    </source>
</reference>
<keyword evidence="9" id="KW-0472">Membrane</keyword>
<reference evidence="15" key="2">
    <citation type="submission" date="2015-01" db="EMBL/GenBank/DDBJ databases">
        <title>Evolutionary Origins and Diversification of the Mycorrhizal Mutualists.</title>
        <authorList>
            <consortium name="DOE Joint Genome Institute"/>
            <consortium name="Mycorrhizal Genomics Consortium"/>
            <person name="Kohler A."/>
            <person name="Kuo A."/>
            <person name="Nagy L.G."/>
            <person name="Floudas D."/>
            <person name="Copeland A."/>
            <person name="Barry K.W."/>
            <person name="Cichocki N."/>
            <person name="Veneault-Fourrey C."/>
            <person name="LaButti K."/>
            <person name="Lindquist E.A."/>
            <person name="Lipzen A."/>
            <person name="Lundell T."/>
            <person name="Morin E."/>
            <person name="Murat C."/>
            <person name="Riley R."/>
            <person name="Ohm R."/>
            <person name="Sun H."/>
            <person name="Tunlid A."/>
            <person name="Henrissat B."/>
            <person name="Grigoriev I.V."/>
            <person name="Hibbett D.S."/>
            <person name="Martin F."/>
        </authorList>
    </citation>
    <scope>NUCLEOTIDE SEQUENCE [LARGE SCALE GENOMIC DNA]</scope>
    <source>
        <strain evidence="15">MUT 4182</strain>
    </source>
</reference>
<dbReference type="GO" id="GO:0006891">
    <property type="term" value="P:intra-Golgi vesicle-mediated transport"/>
    <property type="evidence" value="ECO:0007669"/>
    <property type="project" value="InterPro"/>
</dbReference>
<evidence type="ECO:0000256" key="4">
    <source>
        <dbReference type="ARBA" id="ARBA00022448"/>
    </source>
</evidence>
<keyword evidence="8 10" id="KW-0175">Coiled coil</keyword>
<dbReference type="EMBL" id="KN822956">
    <property type="protein sequence ID" value="KIO32240.1"/>
    <property type="molecule type" value="Genomic_DNA"/>
</dbReference>
<feature type="coiled-coil region" evidence="10">
    <location>
        <begin position="248"/>
        <end position="341"/>
    </location>
</feature>
<comment type="subcellular location">
    <subcellularLocation>
        <location evidence="1">Golgi apparatus membrane</location>
        <topology evidence="1">Single-pass type IV membrane protein</topology>
    </subcellularLocation>
</comment>
<protein>
    <recommendedName>
        <fullName evidence="3">Protein CASP</fullName>
    </recommendedName>
</protein>
<gene>
    <name evidence="14" type="ORF">M407DRAFT_18809</name>
</gene>
<keyword evidence="7" id="KW-0333">Golgi apparatus</keyword>
<feature type="domain" description="Cux N-terminal" evidence="13">
    <location>
        <begin position="5"/>
        <end position="114"/>
    </location>
</feature>
<evidence type="ECO:0000256" key="8">
    <source>
        <dbReference type="ARBA" id="ARBA00023054"/>
    </source>
</evidence>
<evidence type="ECO:0000256" key="6">
    <source>
        <dbReference type="ARBA" id="ARBA00022989"/>
    </source>
</evidence>
<evidence type="ECO:0000256" key="1">
    <source>
        <dbReference type="ARBA" id="ARBA00004409"/>
    </source>
</evidence>
<organism evidence="14 15">
    <name type="scientific">Tulasnella calospora MUT 4182</name>
    <dbReference type="NCBI Taxonomy" id="1051891"/>
    <lineage>
        <taxon>Eukaryota</taxon>
        <taxon>Fungi</taxon>
        <taxon>Dikarya</taxon>
        <taxon>Basidiomycota</taxon>
        <taxon>Agaricomycotina</taxon>
        <taxon>Agaricomycetes</taxon>
        <taxon>Cantharellales</taxon>
        <taxon>Tulasnellaceae</taxon>
        <taxon>Tulasnella</taxon>
    </lineage>
</organism>
<evidence type="ECO:0000256" key="5">
    <source>
        <dbReference type="ARBA" id="ARBA00022692"/>
    </source>
</evidence>
<dbReference type="GO" id="GO:0000139">
    <property type="term" value="C:Golgi membrane"/>
    <property type="evidence" value="ECO:0007669"/>
    <property type="project" value="UniProtKB-SubCell"/>
</dbReference>
<evidence type="ECO:0000256" key="3">
    <source>
        <dbReference type="ARBA" id="ARBA00018691"/>
    </source>
</evidence>
<keyword evidence="15" id="KW-1185">Reference proteome</keyword>
<evidence type="ECO:0000256" key="2">
    <source>
        <dbReference type="ARBA" id="ARBA00006415"/>
    </source>
</evidence>
<dbReference type="AlphaFoldDB" id="A0A0C3QJ49"/>
<evidence type="ECO:0000256" key="10">
    <source>
        <dbReference type="SAM" id="Coils"/>
    </source>
</evidence>
<dbReference type="Proteomes" id="UP000054248">
    <property type="component" value="Unassembled WGS sequence"/>
</dbReference>
<feature type="region of interest" description="Disordered" evidence="11">
    <location>
        <begin position="455"/>
        <end position="490"/>
    </location>
</feature>
<dbReference type="PANTHER" id="PTHR14043">
    <property type="entry name" value="CCAAT DISPLACEMENT PROTEIN-RELATED"/>
    <property type="match status" value="1"/>
</dbReference>
<proteinExistence type="inferred from homology"/>
<keyword evidence="5" id="KW-0812">Transmembrane</keyword>
<evidence type="ECO:0000256" key="11">
    <source>
        <dbReference type="SAM" id="MobiDB-lite"/>
    </source>
</evidence>
<feature type="coiled-coil region" evidence="10">
    <location>
        <begin position="120"/>
        <end position="215"/>
    </location>
</feature>
<evidence type="ECO:0000256" key="7">
    <source>
        <dbReference type="ARBA" id="ARBA00023034"/>
    </source>
</evidence>
<evidence type="ECO:0000313" key="15">
    <source>
        <dbReference type="Proteomes" id="UP000054248"/>
    </source>
</evidence>
<evidence type="ECO:0000313" key="14">
    <source>
        <dbReference type="EMBL" id="KIO32240.1"/>
    </source>
</evidence>
<dbReference type="OrthoDB" id="10257567at2759"/>
<feature type="coiled-coil region" evidence="10">
    <location>
        <begin position="515"/>
        <end position="563"/>
    </location>
</feature>
<keyword evidence="4" id="KW-0813">Transport</keyword>